<evidence type="ECO:0000313" key="2">
    <source>
        <dbReference type="Proteomes" id="UP000887159"/>
    </source>
</evidence>
<evidence type="ECO:0000313" key="1">
    <source>
        <dbReference type="EMBL" id="GFY36065.1"/>
    </source>
</evidence>
<reference evidence="1" key="1">
    <citation type="submission" date="2020-08" db="EMBL/GenBank/DDBJ databases">
        <title>Multicomponent nature underlies the extraordinary mechanical properties of spider dragline silk.</title>
        <authorList>
            <person name="Kono N."/>
            <person name="Nakamura H."/>
            <person name="Mori M."/>
            <person name="Yoshida Y."/>
            <person name="Ohtoshi R."/>
            <person name="Malay A.D."/>
            <person name="Moran D.A.P."/>
            <person name="Tomita M."/>
            <person name="Numata K."/>
            <person name="Arakawa K."/>
        </authorList>
    </citation>
    <scope>NUCLEOTIDE SEQUENCE</scope>
</reference>
<gene>
    <name evidence="1" type="ORF">TNCV_4844371</name>
</gene>
<dbReference type="Proteomes" id="UP000887159">
    <property type="component" value="Unassembled WGS sequence"/>
</dbReference>
<name>A0A8X6WJJ7_TRICX</name>
<dbReference type="EMBL" id="BMAU01021435">
    <property type="protein sequence ID" value="GFY36065.1"/>
    <property type="molecule type" value="Genomic_DNA"/>
</dbReference>
<sequence length="89" mass="9943">MISKGDRVVYVLCSEIVVLNHAIHRGSENNLCVKVYRFLTEVNLPEDYSGILSDPALMIKTPVPIGPFSRYNRTMMIGGRLPPARPTGR</sequence>
<proteinExistence type="predicted"/>
<protein>
    <submittedName>
        <fullName evidence="1">Uncharacterized protein</fullName>
    </submittedName>
</protein>
<organism evidence="1 2">
    <name type="scientific">Trichonephila clavipes</name>
    <name type="common">Golden silk orbweaver</name>
    <name type="synonym">Nephila clavipes</name>
    <dbReference type="NCBI Taxonomy" id="2585209"/>
    <lineage>
        <taxon>Eukaryota</taxon>
        <taxon>Metazoa</taxon>
        <taxon>Ecdysozoa</taxon>
        <taxon>Arthropoda</taxon>
        <taxon>Chelicerata</taxon>
        <taxon>Arachnida</taxon>
        <taxon>Araneae</taxon>
        <taxon>Araneomorphae</taxon>
        <taxon>Entelegynae</taxon>
        <taxon>Araneoidea</taxon>
        <taxon>Nephilidae</taxon>
        <taxon>Trichonephila</taxon>
    </lineage>
</organism>
<keyword evidence="2" id="KW-1185">Reference proteome</keyword>
<accession>A0A8X6WJJ7</accession>
<dbReference type="AlphaFoldDB" id="A0A8X6WJJ7"/>
<comment type="caution">
    <text evidence="1">The sequence shown here is derived from an EMBL/GenBank/DDBJ whole genome shotgun (WGS) entry which is preliminary data.</text>
</comment>